<dbReference type="EMBL" id="PDXA01000102">
    <property type="protein sequence ID" value="RYN24238.1"/>
    <property type="molecule type" value="Genomic_DNA"/>
</dbReference>
<dbReference type="Gene3D" id="1.20.58.340">
    <property type="entry name" value="Magnesium transport protein CorA, transmembrane region"/>
    <property type="match status" value="1"/>
</dbReference>
<accession>A0A4Q4LZ64</accession>
<protein>
    <submittedName>
        <fullName evidence="2">Uncharacterized protein</fullName>
    </submittedName>
</protein>
<dbReference type="Pfam" id="PF01544">
    <property type="entry name" value="CorA"/>
    <property type="match status" value="1"/>
</dbReference>
<comment type="caution">
    <text evidence="2">The sequence shown here is derived from an EMBL/GenBank/DDBJ whole genome shotgun (WGS) entry which is preliminary data.</text>
</comment>
<keyword evidence="1" id="KW-1133">Transmembrane helix</keyword>
<evidence type="ECO:0000256" key="1">
    <source>
        <dbReference type="SAM" id="Phobius"/>
    </source>
</evidence>
<feature type="transmembrane region" description="Helical" evidence="1">
    <location>
        <begin position="331"/>
        <end position="354"/>
    </location>
</feature>
<evidence type="ECO:0000313" key="3">
    <source>
        <dbReference type="Proteomes" id="UP000292402"/>
    </source>
</evidence>
<keyword evidence="1" id="KW-0472">Membrane</keyword>
<keyword evidence="1" id="KW-0812">Transmembrane</keyword>
<dbReference type="Proteomes" id="UP000292402">
    <property type="component" value="Unassembled WGS sequence"/>
</dbReference>
<dbReference type="GO" id="GO:0016020">
    <property type="term" value="C:membrane"/>
    <property type="evidence" value="ECO:0007669"/>
    <property type="project" value="InterPro"/>
</dbReference>
<dbReference type="GO" id="GO:0046873">
    <property type="term" value="F:metal ion transmembrane transporter activity"/>
    <property type="evidence" value="ECO:0007669"/>
    <property type="project" value="InterPro"/>
</dbReference>
<gene>
    <name evidence="2" type="ORF">AA0114_g12794</name>
</gene>
<name>A0A4Q4LZ64_9PLEO</name>
<evidence type="ECO:0000313" key="2">
    <source>
        <dbReference type="EMBL" id="RYN24238.1"/>
    </source>
</evidence>
<dbReference type="InterPro" id="IPR002523">
    <property type="entry name" value="MgTranspt_CorA/ZnTranspt_ZntB"/>
</dbReference>
<organism evidence="2 3">
    <name type="scientific">Alternaria tenuissima</name>
    <dbReference type="NCBI Taxonomy" id="119927"/>
    <lineage>
        <taxon>Eukaryota</taxon>
        <taxon>Fungi</taxon>
        <taxon>Dikarya</taxon>
        <taxon>Ascomycota</taxon>
        <taxon>Pezizomycotina</taxon>
        <taxon>Dothideomycetes</taxon>
        <taxon>Pleosporomycetidae</taxon>
        <taxon>Pleosporales</taxon>
        <taxon>Pleosporineae</taxon>
        <taxon>Pleosporaceae</taxon>
        <taxon>Alternaria</taxon>
        <taxon>Alternaria sect. Alternaria</taxon>
        <taxon>Alternaria alternata complex</taxon>
    </lineage>
</organism>
<proteinExistence type="predicted"/>
<reference evidence="3" key="1">
    <citation type="journal article" date="2019" name="bioRxiv">
        <title>Genomics, evolutionary history and diagnostics of the Alternaria alternata species group including apple and Asian pear pathotypes.</title>
        <authorList>
            <person name="Armitage A.D."/>
            <person name="Cockerton H.M."/>
            <person name="Sreenivasaprasad S."/>
            <person name="Woodhall J.W."/>
            <person name="Lane C.R."/>
            <person name="Harrison R.J."/>
            <person name="Clarkson J.P."/>
        </authorList>
    </citation>
    <scope>NUCLEOTIDE SEQUENCE [LARGE SCALE GENOMIC DNA]</scope>
    <source>
        <strain evidence="3">FERA 1082</strain>
    </source>
</reference>
<dbReference type="AlphaFoldDB" id="A0A4Q4LZ64"/>
<sequence length="389" mass="43945">MSTYSHFGGKLLNDPGLFERIDKYLHVTVSKDNSDIKYSVETKGNDELVPLIESSSSPPVNRECLIAPQVYRRNDKRLPYSKQVIEALQNNWRIAEICFHAHLKAGSCAMLFNPKPCDPVWKGFMIRFMYSLPFKCTLAISYDRSTCSTYGICYGIETTNINALLDKLSVAKQYAYQAFLVPLLMTDMALTELQDFSSKTYQDFLPVREAMGCNLYFNPESKYTAPDLSEMPRKLTALANAGASNSASLLATKAVIDCLDTQLEKEQLNNDEDLIVRMRDHLTLMREVVDGTKRRNDYLKESVQAQVQMVYALLAQQDNALNHRYGADMRVIAAVTLVFLPGTFVATLFSATFWDFSPGNQGPNVSSWVWLYWVVTGTVHSHMDNPPTI</sequence>